<proteinExistence type="predicted"/>
<feature type="domain" description="PAC" evidence="2">
    <location>
        <begin position="80"/>
        <end position="132"/>
    </location>
</feature>
<dbReference type="InterPro" id="IPR052155">
    <property type="entry name" value="Biofilm_reg_signaling"/>
</dbReference>
<dbReference type="Gene3D" id="3.30.450.20">
    <property type="entry name" value="PAS domain"/>
    <property type="match status" value="1"/>
</dbReference>
<dbReference type="InterPro" id="IPR035965">
    <property type="entry name" value="PAS-like_dom_sf"/>
</dbReference>
<name>A0A2M8VJB8_9BURK</name>
<evidence type="ECO:0000259" key="2">
    <source>
        <dbReference type="PROSITE" id="PS50113"/>
    </source>
</evidence>
<dbReference type="OrthoDB" id="3687827at2"/>
<dbReference type="PANTHER" id="PTHR44757:SF2">
    <property type="entry name" value="BIOFILM ARCHITECTURE MAINTENANCE PROTEIN MBAA"/>
    <property type="match status" value="1"/>
</dbReference>
<feature type="domain" description="PAS" evidence="1">
    <location>
        <begin position="3"/>
        <end position="73"/>
    </location>
</feature>
<dbReference type="EMBL" id="PGTX01000004">
    <property type="protein sequence ID" value="PJI77097.1"/>
    <property type="molecule type" value="Genomic_DNA"/>
</dbReference>
<dbReference type="NCBIfam" id="TIGR00229">
    <property type="entry name" value="sensory_box"/>
    <property type="match status" value="1"/>
</dbReference>
<dbReference type="AlphaFoldDB" id="A0A2M8VJB8"/>
<sequence>MNTNIDVLKLLDCIGDAMIVADAHEKIVLWNAAATRIFGYTEAEVLGKTLDLIVPERQRQRHSEGYRHSMHTGTTRYGSALLKVPAKHKDGRTLSIAFTVGMLLNEQHEAYGVVAVIRDETERFAQERALQKRLADLENSAP</sequence>
<dbReference type="PROSITE" id="PS50113">
    <property type="entry name" value="PAC"/>
    <property type="match status" value="1"/>
</dbReference>
<dbReference type="InterPro" id="IPR000014">
    <property type="entry name" value="PAS"/>
</dbReference>
<dbReference type="SMART" id="SM00091">
    <property type="entry name" value="PAS"/>
    <property type="match status" value="1"/>
</dbReference>
<dbReference type="Proteomes" id="UP000229366">
    <property type="component" value="Unassembled WGS sequence"/>
</dbReference>
<protein>
    <submittedName>
        <fullName evidence="3">PAS domain S-box-containing protein</fullName>
    </submittedName>
</protein>
<dbReference type="GO" id="GO:0006355">
    <property type="term" value="P:regulation of DNA-templated transcription"/>
    <property type="evidence" value="ECO:0007669"/>
    <property type="project" value="InterPro"/>
</dbReference>
<dbReference type="PANTHER" id="PTHR44757">
    <property type="entry name" value="DIGUANYLATE CYCLASE DGCP"/>
    <property type="match status" value="1"/>
</dbReference>
<dbReference type="InterPro" id="IPR013767">
    <property type="entry name" value="PAS_fold"/>
</dbReference>
<organism evidence="3 4">
    <name type="scientific">Polynucleobacter brandtiae</name>
    <dbReference type="NCBI Taxonomy" id="1938816"/>
    <lineage>
        <taxon>Bacteria</taxon>
        <taxon>Pseudomonadati</taxon>
        <taxon>Pseudomonadota</taxon>
        <taxon>Betaproteobacteria</taxon>
        <taxon>Burkholderiales</taxon>
        <taxon>Burkholderiaceae</taxon>
        <taxon>Polynucleobacter</taxon>
    </lineage>
</organism>
<dbReference type="SUPFAM" id="SSF55785">
    <property type="entry name" value="PYP-like sensor domain (PAS domain)"/>
    <property type="match status" value="1"/>
</dbReference>
<reference evidence="3 4" key="1">
    <citation type="submission" date="2017-11" db="EMBL/GenBank/DDBJ databases">
        <title>Genomic Encyclopedia of Type Strains, Phase III (KMG-III): the genomes of soil and plant-associated and newly described type strains.</title>
        <authorList>
            <person name="Whitman W."/>
        </authorList>
    </citation>
    <scope>NUCLEOTIDE SEQUENCE [LARGE SCALE GENOMIC DNA]</scope>
    <source>
        <strain evidence="3 4">UB-Domo-W1</strain>
    </source>
</reference>
<evidence type="ECO:0000313" key="3">
    <source>
        <dbReference type="EMBL" id="PJI77097.1"/>
    </source>
</evidence>
<dbReference type="CDD" id="cd00130">
    <property type="entry name" value="PAS"/>
    <property type="match status" value="1"/>
</dbReference>
<evidence type="ECO:0000313" key="4">
    <source>
        <dbReference type="Proteomes" id="UP000229366"/>
    </source>
</evidence>
<accession>A0A2M8VJB8</accession>
<dbReference type="InterPro" id="IPR000700">
    <property type="entry name" value="PAS-assoc_C"/>
</dbReference>
<gene>
    <name evidence="3" type="ORF">B0G85_1698</name>
</gene>
<comment type="caution">
    <text evidence="3">The sequence shown here is derived from an EMBL/GenBank/DDBJ whole genome shotgun (WGS) entry which is preliminary data.</text>
</comment>
<dbReference type="PROSITE" id="PS50112">
    <property type="entry name" value="PAS"/>
    <property type="match status" value="1"/>
</dbReference>
<keyword evidence="4" id="KW-1185">Reference proteome</keyword>
<dbReference type="RefSeq" id="WP_100380012.1">
    <property type="nucleotide sequence ID" value="NZ_CBCSBW010000005.1"/>
</dbReference>
<evidence type="ECO:0000259" key="1">
    <source>
        <dbReference type="PROSITE" id="PS50112"/>
    </source>
</evidence>
<dbReference type="Pfam" id="PF00989">
    <property type="entry name" value="PAS"/>
    <property type="match status" value="1"/>
</dbReference>